<feature type="transmembrane region" description="Helical" evidence="8">
    <location>
        <begin position="6"/>
        <end position="22"/>
    </location>
</feature>
<keyword evidence="5 8" id="KW-1133">Transmembrane helix</keyword>
<keyword evidence="7" id="KW-0012">Acyltransferase</keyword>
<evidence type="ECO:0000256" key="4">
    <source>
        <dbReference type="ARBA" id="ARBA00022692"/>
    </source>
</evidence>
<evidence type="ECO:0000256" key="8">
    <source>
        <dbReference type="SAM" id="Phobius"/>
    </source>
</evidence>
<dbReference type="PIRSF" id="PIRSF016636">
    <property type="entry name" value="AlgI_DltB"/>
    <property type="match status" value="1"/>
</dbReference>
<keyword evidence="7" id="KW-0808">Transferase</keyword>
<name>A0A173VAE6_9FIRM</name>
<dbReference type="PIRSF" id="PIRSF500217">
    <property type="entry name" value="AlgI"/>
    <property type="match status" value="1"/>
</dbReference>
<dbReference type="EMBL" id="CYXX01000024">
    <property type="protein sequence ID" value="CUN23760.1"/>
    <property type="molecule type" value="Genomic_DNA"/>
</dbReference>
<proteinExistence type="inferred from homology"/>
<sequence>MSFNSSDFLIFFPIVVLIYFLIPQKLKNYWLLIASYYFYMCWNAKYALIILFSTIVTYLSGLALDTLQQRSADPLITRKKKIVVAISVLLNLSLLFYFKYINFAIGILGNALSVFHIQLNLPSVDILLPVGISFYTFQALGYTIDVYRGNTCAEKNFFQYALFVSFFPQLVAGPIERSSHLLQQLATPHKFNSDEAKSGLLLMLWGFFLKIVLADRIAIFVDWVYGDYHTFGGWYLIVATALFAIQIYCDFAGYSIIAMGAAQILGIRLMENFQSPYLAVSVADFWRRWHISLTSWFRDYLYIPLGGSRCSKWRKYMNKMIVFLVSGLWHGAKISFVVWGGLNGLYQIIGEILQPLRDKLVKLFRLNRNSIGHKAVHIIVTFVLIDFTWIFFRANSFSEALTILSQIIHVHNPWILFDGSLYNCGLNSKNFCFMLLCILLLFVTDYLKQKKICIREIVARQDAWCQVLIIAFSVVFILVFGIYGTSYDASKFIYFQF</sequence>
<evidence type="ECO:0000256" key="7">
    <source>
        <dbReference type="PIRNR" id="PIRNR016636"/>
    </source>
</evidence>
<feature type="transmembrane region" description="Helical" evidence="8">
    <location>
        <begin position="82"/>
        <end position="98"/>
    </location>
</feature>
<evidence type="ECO:0000256" key="3">
    <source>
        <dbReference type="ARBA" id="ARBA00022475"/>
    </source>
</evidence>
<dbReference type="Proteomes" id="UP000095453">
    <property type="component" value="Unassembled WGS sequence"/>
</dbReference>
<keyword evidence="3 7" id="KW-1003">Cell membrane</keyword>
<keyword evidence="4 8" id="KW-0812">Transmembrane</keyword>
<organism evidence="9 10">
    <name type="scientific">Roseburia inulinivorans</name>
    <dbReference type="NCBI Taxonomy" id="360807"/>
    <lineage>
        <taxon>Bacteria</taxon>
        <taxon>Bacillati</taxon>
        <taxon>Bacillota</taxon>
        <taxon>Clostridia</taxon>
        <taxon>Lachnospirales</taxon>
        <taxon>Lachnospiraceae</taxon>
        <taxon>Roseburia</taxon>
    </lineage>
</organism>
<feature type="transmembrane region" description="Helical" evidence="8">
    <location>
        <begin position="467"/>
        <end position="487"/>
    </location>
</feature>
<comment type="similarity">
    <text evidence="2 7">Belongs to the membrane-bound acyltransferase family.</text>
</comment>
<dbReference type="Pfam" id="PF03062">
    <property type="entry name" value="MBOAT"/>
    <property type="match status" value="1"/>
</dbReference>
<evidence type="ECO:0000256" key="6">
    <source>
        <dbReference type="ARBA" id="ARBA00023136"/>
    </source>
</evidence>
<evidence type="ECO:0000256" key="2">
    <source>
        <dbReference type="ARBA" id="ARBA00010323"/>
    </source>
</evidence>
<reference evidence="9 10" key="1">
    <citation type="submission" date="2015-09" db="EMBL/GenBank/DDBJ databases">
        <authorList>
            <consortium name="Pathogen Informatics"/>
        </authorList>
    </citation>
    <scope>NUCLEOTIDE SEQUENCE [LARGE SCALE GENOMIC DNA]</scope>
    <source>
        <strain evidence="9 10">2789STDY5608887</strain>
    </source>
</reference>
<evidence type="ECO:0000313" key="9">
    <source>
        <dbReference type="EMBL" id="CUN23760.1"/>
    </source>
</evidence>
<dbReference type="RefSeq" id="WP_055170718.1">
    <property type="nucleotide sequence ID" value="NZ_CBCTRZ010000001.1"/>
</dbReference>
<comment type="subcellular location">
    <subcellularLocation>
        <location evidence="1">Cell membrane</location>
        <topology evidence="1">Multi-pass membrane protein</topology>
    </subcellularLocation>
</comment>
<dbReference type="AlphaFoldDB" id="A0A173VAE6"/>
<gene>
    <name evidence="9" type="primary">dltB_3</name>
    <name evidence="9" type="ORF">ERS852444_02684</name>
</gene>
<dbReference type="GO" id="GO:0042121">
    <property type="term" value="P:alginic acid biosynthetic process"/>
    <property type="evidence" value="ECO:0007669"/>
    <property type="project" value="InterPro"/>
</dbReference>
<accession>A0A173VAE6</accession>
<evidence type="ECO:0000256" key="5">
    <source>
        <dbReference type="ARBA" id="ARBA00022989"/>
    </source>
</evidence>
<feature type="transmembrane region" description="Helical" evidence="8">
    <location>
        <begin position="233"/>
        <end position="262"/>
    </location>
</feature>
<dbReference type="InterPro" id="IPR028362">
    <property type="entry name" value="AlgI"/>
</dbReference>
<dbReference type="GO" id="GO:0005886">
    <property type="term" value="C:plasma membrane"/>
    <property type="evidence" value="ECO:0007669"/>
    <property type="project" value="UniProtKB-SubCell"/>
</dbReference>
<feature type="transmembrane region" description="Helical" evidence="8">
    <location>
        <begin position="43"/>
        <end position="62"/>
    </location>
</feature>
<feature type="transmembrane region" description="Helical" evidence="8">
    <location>
        <begin position="428"/>
        <end position="447"/>
    </location>
</feature>
<feature type="transmembrane region" description="Helical" evidence="8">
    <location>
        <begin position="200"/>
        <end position="221"/>
    </location>
</feature>
<evidence type="ECO:0000256" key="1">
    <source>
        <dbReference type="ARBA" id="ARBA00004651"/>
    </source>
</evidence>
<dbReference type="InterPro" id="IPR051085">
    <property type="entry name" value="MB_O-acyltransferase"/>
</dbReference>
<dbReference type="PANTHER" id="PTHR13285">
    <property type="entry name" value="ACYLTRANSFERASE"/>
    <property type="match status" value="1"/>
</dbReference>
<dbReference type="InterPro" id="IPR024194">
    <property type="entry name" value="Ac/AlaTfrase_AlgI/DltB"/>
</dbReference>
<evidence type="ECO:0000313" key="10">
    <source>
        <dbReference type="Proteomes" id="UP000095453"/>
    </source>
</evidence>
<dbReference type="GO" id="GO:0016746">
    <property type="term" value="F:acyltransferase activity"/>
    <property type="evidence" value="ECO:0007669"/>
    <property type="project" value="UniProtKB-KW"/>
</dbReference>
<keyword evidence="6 7" id="KW-0472">Membrane</keyword>
<feature type="transmembrane region" description="Helical" evidence="8">
    <location>
        <begin position="375"/>
        <end position="392"/>
    </location>
</feature>
<dbReference type="InterPro" id="IPR004299">
    <property type="entry name" value="MBOAT_fam"/>
</dbReference>
<protein>
    <submittedName>
        <fullName evidence="9">D-alanyl-lipoteichoic acid biosynthesis protein DltB</fullName>
    </submittedName>
</protein>
<dbReference type="PANTHER" id="PTHR13285:SF18">
    <property type="entry name" value="PROTEIN-CYSTEINE N-PALMITOYLTRANSFERASE RASP"/>
    <property type="match status" value="1"/>
</dbReference>
<feature type="transmembrane region" description="Helical" evidence="8">
    <location>
        <begin position="119"/>
        <end position="137"/>
    </location>
</feature>